<dbReference type="GO" id="GO:0019251">
    <property type="term" value="P:anaerobic cobalamin biosynthetic process"/>
    <property type="evidence" value="ECO:0007669"/>
    <property type="project" value="UniProtKB-UniRule"/>
</dbReference>
<evidence type="ECO:0000256" key="4">
    <source>
        <dbReference type="ARBA" id="ARBA00022691"/>
    </source>
</evidence>
<gene>
    <name evidence="5" type="primary">cbiD</name>
    <name evidence="6" type="ORF">SAMEA3545359_00545</name>
</gene>
<dbReference type="SUPFAM" id="SSF111342">
    <property type="entry name" value="CbiD-like"/>
    <property type="match status" value="1"/>
</dbReference>
<comment type="pathway">
    <text evidence="5">Cofactor biosynthesis; adenosylcobalamin biosynthesis; cob(II)yrinate a,c-diamide from sirohydrochlorin (anaerobic route): step 6/10.</text>
</comment>
<dbReference type="Pfam" id="PF01888">
    <property type="entry name" value="CbiD"/>
    <property type="match status" value="1"/>
</dbReference>
<evidence type="ECO:0000256" key="3">
    <source>
        <dbReference type="ARBA" id="ARBA00022679"/>
    </source>
</evidence>
<proteinExistence type="inferred from homology"/>
<dbReference type="EMBL" id="FMHG01000001">
    <property type="protein sequence ID" value="SCJ48955.1"/>
    <property type="molecule type" value="Genomic_DNA"/>
</dbReference>
<keyword evidence="3 5" id="KW-0808">Transferase</keyword>
<comment type="function">
    <text evidence="5">Catalyzes the methylation of C-1 in cobalt-precorrin-5B to form cobalt-precorrin-6A.</text>
</comment>
<organism evidence="6">
    <name type="scientific">uncultured Anaerotruncus sp</name>
    <dbReference type="NCBI Taxonomy" id="905011"/>
    <lineage>
        <taxon>Bacteria</taxon>
        <taxon>Bacillati</taxon>
        <taxon>Bacillota</taxon>
        <taxon>Clostridia</taxon>
        <taxon>Eubacteriales</taxon>
        <taxon>Oscillospiraceae</taxon>
        <taxon>Anaerotruncus</taxon>
        <taxon>environmental samples</taxon>
    </lineage>
</organism>
<dbReference type="EC" id="2.1.1.195" evidence="5"/>
<keyword evidence="1 5" id="KW-0169">Cobalamin biosynthesis</keyword>
<sequence length="375" mass="40052">MRQVIKNGQALRRGYTTGSCAAAAAVAAAWLLLRGENLTQVQIMLPGGQTAQLPAQVCWQQDCTEARVVKDAGDDPDVTHGMGITAQVRCVPSGIELLGGAGVGTVTQPGLQVPVGQPAINPVPRRMIEENLRRLCDTCAYSGGLQVRIGAENGAEIARETFNPRLGIAGGISILGTTGIVEPMSERALTETIHLLVDRAKLRDPERVVLSPGNYGRDYCLEKLGIDLENSIKFSNFIGDTLDYLVYKSFKQALLVGHVGKLVKVAGGVMNTHSSVADCRMEILAAHAAACGAPRALVQQLLCCNTTDRAVELLDRHALTGPVFAVVLERICRQIDYRTKGRLAVEVLLFGSGQTLLAQTDGAQALAAQIRGEHR</sequence>
<dbReference type="InterPro" id="IPR036074">
    <property type="entry name" value="CbiD_sf"/>
</dbReference>
<evidence type="ECO:0000256" key="1">
    <source>
        <dbReference type="ARBA" id="ARBA00022573"/>
    </source>
</evidence>
<keyword evidence="2 5" id="KW-0489">Methyltransferase</keyword>
<protein>
    <recommendedName>
        <fullName evidence="5">Cobalt-precorrin-5B C(1)-methyltransferase</fullName>
        <ecNumber evidence="5">2.1.1.195</ecNumber>
    </recommendedName>
    <alternativeName>
        <fullName evidence="5">Cobalt-precorrin-6A synthase</fullName>
    </alternativeName>
</protein>
<dbReference type="InterPro" id="IPR002748">
    <property type="entry name" value="CbiD"/>
</dbReference>
<reference evidence="6" key="1">
    <citation type="submission" date="2015-09" db="EMBL/GenBank/DDBJ databases">
        <authorList>
            <consortium name="Pathogen Informatics"/>
        </authorList>
    </citation>
    <scope>NUCLEOTIDE SEQUENCE</scope>
    <source>
        <strain evidence="6">2789STDY5834896</strain>
    </source>
</reference>
<dbReference type="UniPathway" id="UPA00148">
    <property type="reaction ID" value="UER00227"/>
</dbReference>
<dbReference type="PANTHER" id="PTHR35863">
    <property type="entry name" value="COBALT-PRECORRIN-5B C(1)-METHYLTRANSFERASE"/>
    <property type="match status" value="1"/>
</dbReference>
<dbReference type="AlphaFoldDB" id="A0A1C6GUV9"/>
<comment type="catalytic activity">
    <reaction evidence="5">
        <text>Co-precorrin-5B + S-adenosyl-L-methionine = Co-precorrin-6A + S-adenosyl-L-homocysteine</text>
        <dbReference type="Rhea" id="RHEA:26285"/>
        <dbReference type="ChEBI" id="CHEBI:57856"/>
        <dbReference type="ChEBI" id="CHEBI:59789"/>
        <dbReference type="ChEBI" id="CHEBI:60063"/>
        <dbReference type="ChEBI" id="CHEBI:60064"/>
        <dbReference type="EC" id="2.1.1.195"/>
    </reaction>
</comment>
<dbReference type="PIRSF" id="PIRSF026782">
    <property type="entry name" value="CbiD"/>
    <property type="match status" value="1"/>
</dbReference>
<keyword evidence="4 5" id="KW-0949">S-adenosyl-L-methionine</keyword>
<comment type="similarity">
    <text evidence="5">Belongs to the CbiD family.</text>
</comment>
<dbReference type="HAMAP" id="MF_00787">
    <property type="entry name" value="CbiD"/>
    <property type="match status" value="1"/>
</dbReference>
<dbReference type="GO" id="GO:0032259">
    <property type="term" value="P:methylation"/>
    <property type="evidence" value="ECO:0007669"/>
    <property type="project" value="UniProtKB-KW"/>
</dbReference>
<dbReference type="PANTHER" id="PTHR35863:SF1">
    <property type="entry name" value="COBALT-PRECORRIN-5B C(1)-METHYLTRANSFERASE"/>
    <property type="match status" value="1"/>
</dbReference>
<name>A0A1C6GUV9_9FIRM</name>
<dbReference type="GO" id="GO:0043780">
    <property type="term" value="F:cobalt-precorrin-5B C1-methyltransferase activity"/>
    <property type="evidence" value="ECO:0007669"/>
    <property type="project" value="RHEA"/>
</dbReference>
<accession>A0A1C6GUV9</accession>
<evidence type="ECO:0000313" key="6">
    <source>
        <dbReference type="EMBL" id="SCJ48955.1"/>
    </source>
</evidence>
<dbReference type="NCBIfam" id="TIGR00312">
    <property type="entry name" value="cbiD"/>
    <property type="match status" value="1"/>
</dbReference>
<dbReference type="NCBIfam" id="NF000849">
    <property type="entry name" value="PRK00075.1-1"/>
    <property type="match status" value="1"/>
</dbReference>
<dbReference type="Gene3D" id="3.30.2110.10">
    <property type="entry name" value="CbiD-like"/>
    <property type="match status" value="1"/>
</dbReference>
<evidence type="ECO:0000256" key="5">
    <source>
        <dbReference type="HAMAP-Rule" id="MF_00787"/>
    </source>
</evidence>
<evidence type="ECO:0000256" key="2">
    <source>
        <dbReference type="ARBA" id="ARBA00022603"/>
    </source>
</evidence>